<dbReference type="InterPro" id="IPR029058">
    <property type="entry name" value="AB_hydrolase_fold"/>
</dbReference>
<evidence type="ECO:0000313" key="2">
    <source>
        <dbReference type="EMBL" id="MRX74154.1"/>
    </source>
</evidence>
<dbReference type="PANTHER" id="PTHR43798:SF33">
    <property type="entry name" value="HYDROLASE, PUTATIVE (AFU_ORTHOLOGUE AFUA_2G14860)-RELATED"/>
    <property type="match status" value="1"/>
</dbReference>
<accession>A0A7X2J2K2</accession>
<feature type="domain" description="AB hydrolase-1" evidence="1">
    <location>
        <begin position="52"/>
        <end position="285"/>
    </location>
</feature>
<dbReference type="Proteomes" id="UP000448867">
    <property type="component" value="Unassembled WGS sequence"/>
</dbReference>
<keyword evidence="2" id="KW-0378">Hydrolase</keyword>
<dbReference type="InterPro" id="IPR000073">
    <property type="entry name" value="AB_hydrolase_1"/>
</dbReference>
<sequence>MTAGILLILGTAYQQIAVRVEAGNYPLPGKLVNIGDYRLHLYASGEVRNNMPVIVLESGLGTPSSYKDWQQIQSKLSNHTRVISYDRAGYGWSDSAPNKRTAEQIADDLYALLKNAGEKGPFLLVGHSFGGFSSQVFAHKYKGDTAGLFLIDPSHVNQEGGFSKLESYLIRGLKEAGAGRVMGAMNMLPLHEYFASDPASEHFFHRHFYNNSQMSELEHMMNTSREQVLVSQKEGYADIPLYILSAEHEEYPDWQNLQDQTAALSEQGKHIVVKNAGHYIHLDQPELVVNFILEMAENLHFP</sequence>
<dbReference type="GO" id="GO:0016020">
    <property type="term" value="C:membrane"/>
    <property type="evidence" value="ECO:0007669"/>
    <property type="project" value="TreeGrafter"/>
</dbReference>
<evidence type="ECO:0000313" key="3">
    <source>
        <dbReference type="Proteomes" id="UP000448867"/>
    </source>
</evidence>
<reference evidence="2 3" key="1">
    <citation type="submission" date="2019-11" db="EMBL/GenBank/DDBJ databases">
        <title>Bacillus lacus genome.</title>
        <authorList>
            <person name="Allen C.J."/>
            <person name="Newman J.D."/>
        </authorList>
    </citation>
    <scope>NUCLEOTIDE SEQUENCE [LARGE SCALE GENOMIC DNA]</scope>
    <source>
        <strain evidence="2 3">KCTC 33946</strain>
    </source>
</reference>
<dbReference type="InterPro" id="IPR050266">
    <property type="entry name" value="AB_hydrolase_sf"/>
</dbReference>
<name>A0A7X2J2K2_9BACI</name>
<protein>
    <submittedName>
        <fullName evidence="2">Alpha/beta fold hydrolase</fullName>
    </submittedName>
</protein>
<dbReference type="Gene3D" id="3.40.50.1820">
    <property type="entry name" value="alpha/beta hydrolase"/>
    <property type="match status" value="1"/>
</dbReference>
<dbReference type="RefSeq" id="WP_154309607.1">
    <property type="nucleotide sequence ID" value="NZ_WKKI01000064.1"/>
</dbReference>
<proteinExistence type="predicted"/>
<comment type="caution">
    <text evidence="2">The sequence shown here is derived from an EMBL/GenBank/DDBJ whole genome shotgun (WGS) entry which is preliminary data.</text>
</comment>
<organism evidence="2 3">
    <name type="scientific">Metabacillus lacus</name>
    <dbReference type="NCBI Taxonomy" id="1983721"/>
    <lineage>
        <taxon>Bacteria</taxon>
        <taxon>Bacillati</taxon>
        <taxon>Bacillota</taxon>
        <taxon>Bacilli</taxon>
        <taxon>Bacillales</taxon>
        <taxon>Bacillaceae</taxon>
        <taxon>Metabacillus</taxon>
    </lineage>
</organism>
<dbReference type="Pfam" id="PF00561">
    <property type="entry name" value="Abhydrolase_1"/>
    <property type="match status" value="1"/>
</dbReference>
<dbReference type="OrthoDB" id="59888at2"/>
<dbReference type="EMBL" id="WKKI01000064">
    <property type="protein sequence ID" value="MRX74154.1"/>
    <property type="molecule type" value="Genomic_DNA"/>
</dbReference>
<dbReference type="CDD" id="cd16913">
    <property type="entry name" value="YkuD_like"/>
    <property type="match status" value="1"/>
</dbReference>
<gene>
    <name evidence="2" type="ORF">GJU40_18695</name>
</gene>
<dbReference type="GO" id="GO:0016787">
    <property type="term" value="F:hydrolase activity"/>
    <property type="evidence" value="ECO:0007669"/>
    <property type="project" value="UniProtKB-KW"/>
</dbReference>
<dbReference type="PANTHER" id="PTHR43798">
    <property type="entry name" value="MONOACYLGLYCEROL LIPASE"/>
    <property type="match status" value="1"/>
</dbReference>
<dbReference type="InterPro" id="IPR005490">
    <property type="entry name" value="LD_TPept_cat_dom"/>
</dbReference>
<keyword evidence="3" id="KW-1185">Reference proteome</keyword>
<dbReference type="GO" id="GO:0016740">
    <property type="term" value="F:transferase activity"/>
    <property type="evidence" value="ECO:0007669"/>
    <property type="project" value="InterPro"/>
</dbReference>
<dbReference type="AlphaFoldDB" id="A0A7X2J2K2"/>
<dbReference type="SUPFAM" id="SSF53474">
    <property type="entry name" value="alpha/beta-Hydrolases"/>
    <property type="match status" value="1"/>
</dbReference>
<evidence type="ECO:0000259" key="1">
    <source>
        <dbReference type="Pfam" id="PF00561"/>
    </source>
</evidence>